<feature type="compositionally biased region" description="Basic and acidic residues" evidence="1">
    <location>
        <begin position="16"/>
        <end position="30"/>
    </location>
</feature>
<organism evidence="2 3">
    <name type="scientific">Dufourea novaeangliae</name>
    <name type="common">Sweat bee</name>
    <dbReference type="NCBI Taxonomy" id="178035"/>
    <lineage>
        <taxon>Eukaryota</taxon>
        <taxon>Metazoa</taxon>
        <taxon>Ecdysozoa</taxon>
        <taxon>Arthropoda</taxon>
        <taxon>Hexapoda</taxon>
        <taxon>Insecta</taxon>
        <taxon>Pterygota</taxon>
        <taxon>Neoptera</taxon>
        <taxon>Endopterygota</taxon>
        <taxon>Hymenoptera</taxon>
        <taxon>Apocrita</taxon>
        <taxon>Aculeata</taxon>
        <taxon>Apoidea</taxon>
        <taxon>Anthophila</taxon>
        <taxon>Halictidae</taxon>
        <taxon>Rophitinae</taxon>
        <taxon>Dufourea</taxon>
    </lineage>
</organism>
<sequence>MPVEKQCRGECQSETVEGRSAHTPSERRQEYPAGSTPKELVLRADQQCDVPREAAKRRLQEDRSDLTQKSPRSSVACWFPGQIPLVPTDSNMAHTMNSILPSCEQLPPDTHSSSRAIGNSQSGFIVASPPPIISVHLREPRNLSRQPEVPSNDILSPSSSNTTCIQNLRRNQFQQKFSRSYPDIPSESVNYQPVLDRRKVAGGREKEEEKRERNEETLSYGGRETGGMEVAGLLVGKDGDSRVRDNVFNYLQDVT</sequence>
<dbReference type="Proteomes" id="UP000076502">
    <property type="component" value="Unassembled WGS sequence"/>
</dbReference>
<reference evidence="2 3" key="1">
    <citation type="submission" date="2015-07" db="EMBL/GenBank/DDBJ databases">
        <title>The genome of Dufourea novaeangliae.</title>
        <authorList>
            <person name="Pan H."/>
            <person name="Kapheim K."/>
        </authorList>
    </citation>
    <scope>NUCLEOTIDE SEQUENCE [LARGE SCALE GENOMIC DNA]</scope>
    <source>
        <strain evidence="2">0120121106</strain>
        <tissue evidence="2">Whole body</tissue>
    </source>
</reference>
<feature type="compositionally biased region" description="Basic and acidic residues" evidence="1">
    <location>
        <begin position="50"/>
        <end position="66"/>
    </location>
</feature>
<dbReference type="EMBL" id="KQ434827">
    <property type="protein sequence ID" value="KZC07609.1"/>
    <property type="molecule type" value="Genomic_DNA"/>
</dbReference>
<keyword evidence="3" id="KW-1185">Reference proteome</keyword>
<evidence type="ECO:0000256" key="1">
    <source>
        <dbReference type="SAM" id="MobiDB-lite"/>
    </source>
</evidence>
<evidence type="ECO:0000313" key="2">
    <source>
        <dbReference type="EMBL" id="KZC07609.1"/>
    </source>
</evidence>
<name>A0A154P6Q8_DUFNO</name>
<proteinExistence type="predicted"/>
<evidence type="ECO:0000313" key="3">
    <source>
        <dbReference type="Proteomes" id="UP000076502"/>
    </source>
</evidence>
<protein>
    <submittedName>
        <fullName evidence="2">Uncharacterized protein</fullName>
    </submittedName>
</protein>
<accession>A0A154P6Q8</accession>
<feature type="region of interest" description="Disordered" evidence="1">
    <location>
        <begin position="199"/>
        <end position="224"/>
    </location>
</feature>
<gene>
    <name evidence="2" type="ORF">WN55_08381</name>
</gene>
<feature type="compositionally biased region" description="Basic and acidic residues" evidence="1">
    <location>
        <begin position="199"/>
        <end position="216"/>
    </location>
</feature>
<dbReference type="AlphaFoldDB" id="A0A154P6Q8"/>
<feature type="region of interest" description="Disordered" evidence="1">
    <location>
        <begin position="1"/>
        <end position="72"/>
    </location>
</feature>